<keyword evidence="10" id="KW-1185">Reference proteome</keyword>
<dbReference type="Proteomes" id="UP001164746">
    <property type="component" value="Chromosome 15"/>
</dbReference>
<keyword evidence="3 7" id="KW-1133">Transmembrane helix</keyword>
<dbReference type="InterPro" id="IPR005821">
    <property type="entry name" value="Ion_trans_dom"/>
</dbReference>
<keyword evidence="4 7" id="KW-0472">Membrane</keyword>
<name>A0ABY7FZW3_MYAAR</name>
<accession>A0ABY7FZW3</accession>
<sequence>MDVVDRERPPLYHYLRVFNVHYPSWTGRSLLLVAVLGLAIFYIYSLVLFAFYGDRWLAENGRHCRTVYECFVSIVHHALVDSAYAQFEGNMSDDFKQAIGITFFDVSFFIIITTIGLNIIFGIIVDTFSQLRDSKGFIKHVKEEHYQWAYLFFFIHLDETRPNDYSALELFVYKLLTINNFEFFPLNRALSLENEEDTNEQRMEHLQQQIDYLVTKMKEQEADHLRAKEKQRQQEWEQTHKKNGNKGT</sequence>
<evidence type="ECO:0000256" key="2">
    <source>
        <dbReference type="ARBA" id="ARBA00022692"/>
    </source>
</evidence>
<evidence type="ECO:0000256" key="1">
    <source>
        <dbReference type="ARBA" id="ARBA00004141"/>
    </source>
</evidence>
<organism evidence="9 10">
    <name type="scientific">Mya arenaria</name>
    <name type="common">Soft-shell clam</name>
    <dbReference type="NCBI Taxonomy" id="6604"/>
    <lineage>
        <taxon>Eukaryota</taxon>
        <taxon>Metazoa</taxon>
        <taxon>Spiralia</taxon>
        <taxon>Lophotrochozoa</taxon>
        <taxon>Mollusca</taxon>
        <taxon>Bivalvia</taxon>
        <taxon>Autobranchia</taxon>
        <taxon>Heteroconchia</taxon>
        <taxon>Euheterodonta</taxon>
        <taxon>Imparidentia</taxon>
        <taxon>Neoheterodontei</taxon>
        <taxon>Myida</taxon>
        <taxon>Myoidea</taxon>
        <taxon>Myidae</taxon>
        <taxon>Mya</taxon>
    </lineage>
</organism>
<feature type="compositionally biased region" description="Basic and acidic residues" evidence="6">
    <location>
        <begin position="223"/>
        <end position="240"/>
    </location>
</feature>
<evidence type="ECO:0000256" key="3">
    <source>
        <dbReference type="ARBA" id="ARBA00022989"/>
    </source>
</evidence>
<gene>
    <name evidence="9" type="ORF">MAR_013414</name>
</gene>
<evidence type="ECO:0000259" key="8">
    <source>
        <dbReference type="Pfam" id="PF00520"/>
    </source>
</evidence>
<evidence type="ECO:0000313" key="9">
    <source>
        <dbReference type="EMBL" id="WAR27710.1"/>
    </source>
</evidence>
<proteinExistence type="predicted"/>
<feature type="region of interest" description="Disordered" evidence="6">
    <location>
        <begin position="223"/>
        <end position="248"/>
    </location>
</feature>
<dbReference type="Pfam" id="PF00520">
    <property type="entry name" value="Ion_trans"/>
    <property type="match status" value="1"/>
</dbReference>
<evidence type="ECO:0000256" key="4">
    <source>
        <dbReference type="ARBA" id="ARBA00023136"/>
    </source>
</evidence>
<dbReference type="InterPro" id="IPR015925">
    <property type="entry name" value="Ryanodine_IP3_receptor"/>
</dbReference>
<keyword evidence="5" id="KW-0175">Coiled coil</keyword>
<comment type="subcellular location">
    <subcellularLocation>
        <location evidence="1">Membrane</location>
        <topology evidence="1">Multi-pass membrane protein</topology>
    </subcellularLocation>
</comment>
<dbReference type="PANTHER" id="PTHR13715:SF99">
    <property type="entry name" value="INOSITOL 1,4,5-TRISPHOSPHATE RECEPTOR-LIKE PROTEIN A"/>
    <property type="match status" value="1"/>
</dbReference>
<dbReference type="EMBL" id="CP111026">
    <property type="protein sequence ID" value="WAR27710.1"/>
    <property type="molecule type" value="Genomic_DNA"/>
</dbReference>
<evidence type="ECO:0000256" key="5">
    <source>
        <dbReference type="SAM" id="Coils"/>
    </source>
</evidence>
<dbReference type="Gene3D" id="1.10.287.70">
    <property type="match status" value="1"/>
</dbReference>
<protein>
    <submittedName>
        <fullName evidence="9">ITPR1-like protein</fullName>
    </submittedName>
</protein>
<reference evidence="9" key="1">
    <citation type="submission" date="2022-11" db="EMBL/GenBank/DDBJ databases">
        <title>Centuries of genome instability and evolution in soft-shell clam transmissible cancer (bioRxiv).</title>
        <authorList>
            <person name="Hart S.F.M."/>
            <person name="Yonemitsu M.A."/>
            <person name="Giersch R.M."/>
            <person name="Beal B.F."/>
            <person name="Arriagada G."/>
            <person name="Davis B.W."/>
            <person name="Ostrander E.A."/>
            <person name="Goff S.P."/>
            <person name="Metzger M.J."/>
        </authorList>
    </citation>
    <scope>NUCLEOTIDE SEQUENCE</scope>
    <source>
        <strain evidence="9">MELC-2E11</strain>
        <tissue evidence="9">Siphon/mantle</tissue>
    </source>
</reference>
<dbReference type="PANTHER" id="PTHR13715">
    <property type="entry name" value="RYANODINE RECEPTOR AND IP3 RECEPTOR"/>
    <property type="match status" value="1"/>
</dbReference>
<feature type="domain" description="Ion transport" evidence="8">
    <location>
        <begin position="29"/>
        <end position="134"/>
    </location>
</feature>
<feature type="coiled-coil region" evidence="5">
    <location>
        <begin position="189"/>
        <end position="223"/>
    </location>
</feature>
<feature type="transmembrane region" description="Helical" evidence="7">
    <location>
        <begin position="98"/>
        <end position="125"/>
    </location>
</feature>
<evidence type="ECO:0000256" key="7">
    <source>
        <dbReference type="SAM" id="Phobius"/>
    </source>
</evidence>
<keyword evidence="2 7" id="KW-0812">Transmembrane</keyword>
<evidence type="ECO:0000256" key="6">
    <source>
        <dbReference type="SAM" id="MobiDB-lite"/>
    </source>
</evidence>
<feature type="transmembrane region" description="Helical" evidence="7">
    <location>
        <begin position="30"/>
        <end position="52"/>
    </location>
</feature>
<evidence type="ECO:0000313" key="10">
    <source>
        <dbReference type="Proteomes" id="UP001164746"/>
    </source>
</evidence>